<protein>
    <submittedName>
        <fullName evidence="1">Uncharacterized protein</fullName>
    </submittedName>
</protein>
<accession>A0ABQ2HVS3</accession>
<comment type="caution">
    <text evidence="1">The sequence shown here is derived from an EMBL/GenBank/DDBJ whole genome shotgun (WGS) entry which is preliminary data.</text>
</comment>
<gene>
    <name evidence="1" type="ORF">GCM10011609_30530</name>
</gene>
<reference evidence="2" key="1">
    <citation type="journal article" date="2019" name="Int. J. Syst. Evol. Microbiol.">
        <title>The Global Catalogue of Microorganisms (GCM) 10K type strain sequencing project: providing services to taxonomists for standard genome sequencing and annotation.</title>
        <authorList>
            <consortium name="The Broad Institute Genomics Platform"/>
            <consortium name="The Broad Institute Genome Sequencing Center for Infectious Disease"/>
            <person name="Wu L."/>
            <person name="Ma J."/>
        </authorList>
    </citation>
    <scope>NUCLEOTIDE SEQUENCE [LARGE SCALE GENOMIC DNA]</scope>
    <source>
        <strain evidence="2">CGMCC 4.7319</strain>
    </source>
</reference>
<name>A0ABQ2HVS3_9PSEU</name>
<dbReference type="RefSeq" id="WP_189155308.1">
    <property type="nucleotide sequence ID" value="NZ_BMNC01000003.1"/>
</dbReference>
<evidence type="ECO:0000313" key="1">
    <source>
        <dbReference type="EMBL" id="GGM91236.1"/>
    </source>
</evidence>
<proteinExistence type="predicted"/>
<organism evidence="1 2">
    <name type="scientific">Lentzea pudingi</name>
    <dbReference type="NCBI Taxonomy" id="1789439"/>
    <lineage>
        <taxon>Bacteria</taxon>
        <taxon>Bacillati</taxon>
        <taxon>Actinomycetota</taxon>
        <taxon>Actinomycetes</taxon>
        <taxon>Pseudonocardiales</taxon>
        <taxon>Pseudonocardiaceae</taxon>
        <taxon>Lentzea</taxon>
    </lineage>
</organism>
<dbReference type="Proteomes" id="UP000597656">
    <property type="component" value="Unassembled WGS sequence"/>
</dbReference>
<evidence type="ECO:0000313" key="2">
    <source>
        <dbReference type="Proteomes" id="UP000597656"/>
    </source>
</evidence>
<sequence>MHDHLPQPRREQALPVARPTRAGLMALQSAAGNRAMGRLLSVQRNVGIELEDSKWSVVTDTRPRKRVDKGVPIAVRDEFQLQAEDAGTGSVLEIVSHPPGVMDPGGLEALIRQIGETITQLDKRATGKKFRALKLKDGCKGFLLESKDPFTPFAQVTVGVPLARIPQLFAALTQARAAVVQGPKDSWPHQAAERIVDSPSPDLTGLIHLLRSYLVAGDRGDSARTLKGLVRAMSRTDFATLFTMIPADEQRVIRDRQELWVAALTDELAMGGDDRASAPVFSQHLRYDNKGITFGHRNHTSRRDWLEGMSARGVDLLTARGKAGFLEGGERAESLRAGIEWAPPKMGPAQLLQVLEEIHEGLGALGPRVDQVAHRDEPESTPAAIIELREIPDGLDWRVALRRIYQCVHDVISQEGQHPFSYVRTADGEARRRAAGKLADALSPEKKGS</sequence>
<dbReference type="EMBL" id="BMNC01000003">
    <property type="protein sequence ID" value="GGM91236.1"/>
    <property type="molecule type" value="Genomic_DNA"/>
</dbReference>
<keyword evidence="2" id="KW-1185">Reference proteome</keyword>